<name>A0ABU2J789_9ACTN</name>
<gene>
    <name evidence="1" type="ORF">RM423_05535</name>
</gene>
<dbReference type="CDD" id="cd03062">
    <property type="entry name" value="TRX_Fd_Sucrase"/>
    <property type="match status" value="1"/>
</dbReference>
<dbReference type="Gene3D" id="3.40.30.10">
    <property type="entry name" value="Glutaredoxin"/>
    <property type="match status" value="1"/>
</dbReference>
<dbReference type="EMBL" id="JAVREH010000005">
    <property type="protein sequence ID" value="MDT0260852.1"/>
    <property type="molecule type" value="Genomic_DNA"/>
</dbReference>
<protein>
    <submittedName>
        <fullName evidence="1">Sucrase ferredoxin</fullName>
    </submittedName>
</protein>
<reference evidence="2" key="1">
    <citation type="submission" date="2023-07" db="EMBL/GenBank/DDBJ databases">
        <title>30 novel species of actinomycetes from the DSMZ collection.</title>
        <authorList>
            <person name="Nouioui I."/>
        </authorList>
    </citation>
    <scope>NUCLEOTIDE SEQUENCE [LARGE SCALE GENOMIC DNA]</scope>
    <source>
        <strain evidence="2">DSM 44399</strain>
    </source>
</reference>
<keyword evidence="2" id="KW-1185">Reference proteome</keyword>
<comment type="caution">
    <text evidence="1">The sequence shown here is derived from an EMBL/GenBank/DDBJ whole genome shotgun (WGS) entry which is preliminary data.</text>
</comment>
<evidence type="ECO:0000313" key="1">
    <source>
        <dbReference type="EMBL" id="MDT0260852.1"/>
    </source>
</evidence>
<dbReference type="PANTHER" id="PTHR31902">
    <property type="entry name" value="ACTIN PATCHES DISTAL PROTEIN 1"/>
    <property type="match status" value="1"/>
</dbReference>
<accession>A0ABU2J789</accession>
<dbReference type="Pfam" id="PF06999">
    <property type="entry name" value="Suc_Fer-like"/>
    <property type="match status" value="1"/>
</dbReference>
<dbReference type="InterPro" id="IPR036249">
    <property type="entry name" value="Thioredoxin-like_sf"/>
</dbReference>
<dbReference type="Proteomes" id="UP001183176">
    <property type="component" value="Unassembled WGS sequence"/>
</dbReference>
<evidence type="ECO:0000313" key="2">
    <source>
        <dbReference type="Proteomes" id="UP001183176"/>
    </source>
</evidence>
<organism evidence="1 2">
    <name type="scientific">Jatrophihabitans lederbergiae</name>
    <dbReference type="NCBI Taxonomy" id="3075547"/>
    <lineage>
        <taxon>Bacteria</taxon>
        <taxon>Bacillati</taxon>
        <taxon>Actinomycetota</taxon>
        <taxon>Actinomycetes</taxon>
        <taxon>Jatrophihabitantales</taxon>
        <taxon>Jatrophihabitantaceae</taxon>
        <taxon>Jatrophihabitans</taxon>
    </lineage>
</organism>
<dbReference type="InterPro" id="IPR009737">
    <property type="entry name" value="Aim32/Apd1-like"/>
</dbReference>
<proteinExistence type="predicted"/>
<dbReference type="PANTHER" id="PTHR31902:SF22">
    <property type="entry name" value="SLL1203 PROTEIN"/>
    <property type="match status" value="1"/>
</dbReference>
<sequence length="301" mass="31811">MPPSTDQCRVLSAHRGDPILGTAFPASRVLLVEQPGGWGAAGLAASKFDPTIAKRLIANLGLHGIRVLAIRRPGRQPAPDRRSWGFADCQPGHRGIVWGTFEEDRELLLFDPETVLARGFASAQAHIPVFAVCAHGTHDVCCAVQGRPIAAALERLRPGQVWECSHVGGDRFAANVLVLPDGQLYGRVPESAVEDVVAAAEDGRVVAELLRGQVGLAPAVQAALAYAHHRLGPYRIADLVVRSAETALDGTERVRLGTPAGEVTVTVVVESGETALLTCRAVAMSTPLVYRPVSMAAVQAG</sequence>
<dbReference type="SUPFAM" id="SSF52833">
    <property type="entry name" value="Thioredoxin-like"/>
    <property type="match status" value="1"/>
</dbReference>
<dbReference type="RefSeq" id="WP_311422009.1">
    <property type="nucleotide sequence ID" value="NZ_JAVREH010000005.1"/>
</dbReference>